<dbReference type="RefSeq" id="WP_109708867.1">
    <property type="nucleotide sequence ID" value="NZ_QGDS01000002.1"/>
</dbReference>
<evidence type="ECO:0000256" key="7">
    <source>
        <dbReference type="ARBA" id="ARBA00044951"/>
    </source>
</evidence>
<keyword evidence="2" id="KW-0479">Metal-binding</keyword>
<comment type="catalytic activity">
    <reaction evidence="6">
        <text>D-lyxose = D-xylulose</text>
        <dbReference type="Rhea" id="RHEA:14201"/>
        <dbReference type="ChEBI" id="CHEBI:16789"/>
        <dbReference type="ChEBI" id="CHEBI:17140"/>
        <dbReference type="EC" id="5.3.1.15"/>
    </reaction>
</comment>
<dbReference type="Proteomes" id="UP000254051">
    <property type="component" value="Unassembled WGS sequence"/>
</dbReference>
<dbReference type="Gene3D" id="2.60.120.10">
    <property type="entry name" value="Jelly Rolls"/>
    <property type="match status" value="1"/>
</dbReference>
<dbReference type="InterPro" id="IPR014710">
    <property type="entry name" value="RmlC-like_jellyroll"/>
</dbReference>
<sequence length="226" mass="25885">MKRSEINAVIKKFEALLNEYKFALPPFLSFTPEEWADKGHEYDEIRDNFLGWDVTDYGEGHFDTLGLALITIRNGNIHNPKYKKMYAEKIMMCDSGQVSPMHYHKNKMEDIINRGGNDIIFTFCNANPETGEYLDTDVLICQDGRQYTLPAGSKVTLRRGESMTLYPYLGHEFVIPEGGPALIGEVSMTNDDNTDNFFKEPLGRFPVIEEDEPAYRLLCNEYPDAM</sequence>
<dbReference type="GO" id="GO:0047828">
    <property type="term" value="F:D-lyxose ketol-isomerase activity"/>
    <property type="evidence" value="ECO:0007669"/>
    <property type="project" value="UniProtKB-EC"/>
</dbReference>
<dbReference type="CDD" id="cd20309">
    <property type="entry name" value="cupin_EcSI"/>
    <property type="match status" value="1"/>
</dbReference>
<evidence type="ECO:0000256" key="2">
    <source>
        <dbReference type="ARBA" id="ARBA00022723"/>
    </source>
</evidence>
<proteinExistence type="inferred from homology"/>
<comment type="cofactor">
    <cofactor evidence="1">
        <name>Mn(2+)</name>
        <dbReference type="ChEBI" id="CHEBI:29035"/>
    </cofactor>
</comment>
<dbReference type="InterPro" id="IPR047581">
    <property type="entry name" value="EcSI_cupin"/>
</dbReference>
<evidence type="ECO:0000256" key="8">
    <source>
        <dbReference type="ARBA" id="ARBA00044972"/>
    </source>
</evidence>
<accession>A0A316A219</accession>
<evidence type="ECO:0000256" key="5">
    <source>
        <dbReference type="ARBA" id="ARBA00023277"/>
    </source>
</evidence>
<dbReference type="OrthoDB" id="27002at2"/>
<organism evidence="9 10">
    <name type="scientific">Faecalicatena contorta</name>
    <dbReference type="NCBI Taxonomy" id="39482"/>
    <lineage>
        <taxon>Bacteria</taxon>
        <taxon>Bacillati</taxon>
        <taxon>Bacillota</taxon>
        <taxon>Clostridia</taxon>
        <taxon>Lachnospirales</taxon>
        <taxon>Lachnospiraceae</taxon>
        <taxon>Faecalicatena</taxon>
    </lineage>
</organism>
<dbReference type="AlphaFoldDB" id="A0A316A219"/>
<dbReference type="Pfam" id="PF07385">
    <property type="entry name" value="Lyx_isomer"/>
    <property type="match status" value="1"/>
</dbReference>
<dbReference type="GO" id="GO:0046872">
    <property type="term" value="F:metal ion binding"/>
    <property type="evidence" value="ECO:0007669"/>
    <property type="project" value="UniProtKB-KW"/>
</dbReference>
<keyword evidence="5" id="KW-0119">Carbohydrate metabolism</keyword>
<evidence type="ECO:0000256" key="3">
    <source>
        <dbReference type="ARBA" id="ARBA00023211"/>
    </source>
</evidence>
<keyword evidence="4" id="KW-0413">Isomerase</keyword>
<evidence type="ECO:0000256" key="6">
    <source>
        <dbReference type="ARBA" id="ARBA00044907"/>
    </source>
</evidence>
<gene>
    <name evidence="9" type="ORF">SAMN05216529_10249</name>
</gene>
<reference evidence="10" key="1">
    <citation type="submission" date="2017-07" db="EMBL/GenBank/DDBJ databases">
        <authorList>
            <person name="Varghese N."/>
            <person name="Submissions S."/>
        </authorList>
    </citation>
    <scope>NUCLEOTIDE SEQUENCE [LARGE SCALE GENOMIC DNA]</scope>
    <source>
        <strain evidence="10">NLAE-zl-C134</strain>
    </source>
</reference>
<dbReference type="EC" id="5.3.1.15" evidence="8"/>
<name>A0A316A219_9FIRM</name>
<dbReference type="EMBL" id="UHJJ01000002">
    <property type="protein sequence ID" value="SUQ12834.1"/>
    <property type="molecule type" value="Genomic_DNA"/>
</dbReference>
<evidence type="ECO:0000256" key="1">
    <source>
        <dbReference type="ARBA" id="ARBA00001936"/>
    </source>
</evidence>
<keyword evidence="3" id="KW-0464">Manganese</keyword>
<dbReference type="InterPro" id="IPR010864">
    <property type="entry name" value="D-lyxose_isomer"/>
</dbReference>
<evidence type="ECO:0000256" key="4">
    <source>
        <dbReference type="ARBA" id="ARBA00023235"/>
    </source>
</evidence>
<evidence type="ECO:0000313" key="9">
    <source>
        <dbReference type="EMBL" id="SUQ12834.1"/>
    </source>
</evidence>
<evidence type="ECO:0000313" key="10">
    <source>
        <dbReference type="Proteomes" id="UP000254051"/>
    </source>
</evidence>
<comment type="similarity">
    <text evidence="7">Belongs to the D-lyxose ketol-isomerase family.</text>
</comment>
<protein>
    <recommendedName>
        <fullName evidence="8">D-lyxose ketol-isomerase</fullName>
        <ecNumber evidence="8">5.3.1.15</ecNumber>
    </recommendedName>
</protein>
<keyword evidence="10" id="KW-1185">Reference proteome</keyword>